<proteinExistence type="predicted"/>
<dbReference type="EMBL" id="JBFOLJ010000005">
    <property type="protein sequence ID" value="KAL2535413.1"/>
    <property type="molecule type" value="Genomic_DNA"/>
</dbReference>
<sequence>MKVHPVPRITLRYDIASALAQANSCRQKKLRRMTHIFAKVLELPFHSDADVSVEETSDSLKFTAATDDISGEVRANAVEICPGVTKVVVIMGDGVLDLSGNEFELDLWRFRLPASTLPELASAVYGGGELVVTVPKGGEEEENGGGDIGVGRLVLVQ</sequence>
<protein>
    <recommendedName>
        <fullName evidence="3">SHSP domain-containing protein</fullName>
    </recommendedName>
</protein>
<evidence type="ECO:0008006" key="3">
    <source>
        <dbReference type="Google" id="ProtNLM"/>
    </source>
</evidence>
<dbReference type="PANTHER" id="PTHR33879:SF3">
    <property type="entry name" value="17.6 KDA CLASS II HEAT SHOCK PROTEIN-RELATED"/>
    <property type="match status" value="1"/>
</dbReference>
<evidence type="ECO:0000313" key="2">
    <source>
        <dbReference type="Proteomes" id="UP001604277"/>
    </source>
</evidence>
<organism evidence="1 2">
    <name type="scientific">Forsythia ovata</name>
    <dbReference type="NCBI Taxonomy" id="205694"/>
    <lineage>
        <taxon>Eukaryota</taxon>
        <taxon>Viridiplantae</taxon>
        <taxon>Streptophyta</taxon>
        <taxon>Embryophyta</taxon>
        <taxon>Tracheophyta</taxon>
        <taxon>Spermatophyta</taxon>
        <taxon>Magnoliopsida</taxon>
        <taxon>eudicotyledons</taxon>
        <taxon>Gunneridae</taxon>
        <taxon>Pentapetalae</taxon>
        <taxon>asterids</taxon>
        <taxon>lamiids</taxon>
        <taxon>Lamiales</taxon>
        <taxon>Oleaceae</taxon>
        <taxon>Forsythieae</taxon>
        <taxon>Forsythia</taxon>
    </lineage>
</organism>
<keyword evidence="2" id="KW-1185">Reference proteome</keyword>
<dbReference type="Proteomes" id="UP001604277">
    <property type="component" value="Unassembled WGS sequence"/>
</dbReference>
<comment type="caution">
    <text evidence="1">The sequence shown here is derived from an EMBL/GenBank/DDBJ whole genome shotgun (WGS) entry which is preliminary data.</text>
</comment>
<dbReference type="PANTHER" id="PTHR33879">
    <property type="entry name" value="17.6 KDA CLASS II HEAT SHOCK PROTEIN-RELATED"/>
    <property type="match status" value="1"/>
</dbReference>
<evidence type="ECO:0000313" key="1">
    <source>
        <dbReference type="EMBL" id="KAL2535413.1"/>
    </source>
</evidence>
<dbReference type="CDD" id="cd00298">
    <property type="entry name" value="ACD_sHsps_p23-like"/>
    <property type="match status" value="1"/>
</dbReference>
<name>A0ABD1VFN8_9LAMI</name>
<reference evidence="2" key="1">
    <citation type="submission" date="2024-07" db="EMBL/GenBank/DDBJ databases">
        <title>Two chromosome-level genome assemblies of Korean endemic species Abeliophyllum distichum and Forsythia ovata (Oleaceae).</title>
        <authorList>
            <person name="Jang H."/>
        </authorList>
    </citation>
    <scope>NUCLEOTIDE SEQUENCE [LARGE SCALE GENOMIC DNA]</scope>
</reference>
<gene>
    <name evidence="1" type="ORF">Fot_16804</name>
</gene>
<accession>A0ABD1VFN8</accession>
<dbReference type="AlphaFoldDB" id="A0ABD1VFN8"/>